<name>A0AAW2GJC0_9HYME</name>
<keyword evidence="1" id="KW-1133">Transmembrane helix</keyword>
<keyword evidence="1" id="KW-0812">Transmembrane</keyword>
<evidence type="ECO:0008006" key="4">
    <source>
        <dbReference type="Google" id="ProtNLM"/>
    </source>
</evidence>
<evidence type="ECO:0000313" key="2">
    <source>
        <dbReference type="EMBL" id="KAL0127337.1"/>
    </source>
</evidence>
<dbReference type="AlphaFoldDB" id="A0AAW2GJC0"/>
<keyword evidence="3" id="KW-1185">Reference proteome</keyword>
<dbReference type="Proteomes" id="UP001430953">
    <property type="component" value="Unassembled WGS sequence"/>
</dbReference>
<reference evidence="2 3" key="1">
    <citation type="submission" date="2023-03" db="EMBL/GenBank/DDBJ databases">
        <title>High recombination rates correlate with genetic variation in Cardiocondyla obscurior ants.</title>
        <authorList>
            <person name="Errbii M."/>
        </authorList>
    </citation>
    <scope>NUCLEOTIDE SEQUENCE [LARGE SCALE GENOMIC DNA]</scope>
    <source>
        <strain evidence="2">Alpha-2009</strain>
        <tissue evidence="2">Whole body</tissue>
    </source>
</reference>
<feature type="transmembrane region" description="Helical" evidence="1">
    <location>
        <begin position="20"/>
        <end position="43"/>
    </location>
</feature>
<feature type="transmembrane region" description="Helical" evidence="1">
    <location>
        <begin position="55"/>
        <end position="73"/>
    </location>
</feature>
<organism evidence="2 3">
    <name type="scientific">Cardiocondyla obscurior</name>
    <dbReference type="NCBI Taxonomy" id="286306"/>
    <lineage>
        <taxon>Eukaryota</taxon>
        <taxon>Metazoa</taxon>
        <taxon>Ecdysozoa</taxon>
        <taxon>Arthropoda</taxon>
        <taxon>Hexapoda</taxon>
        <taxon>Insecta</taxon>
        <taxon>Pterygota</taxon>
        <taxon>Neoptera</taxon>
        <taxon>Endopterygota</taxon>
        <taxon>Hymenoptera</taxon>
        <taxon>Apocrita</taxon>
        <taxon>Aculeata</taxon>
        <taxon>Formicoidea</taxon>
        <taxon>Formicidae</taxon>
        <taxon>Myrmicinae</taxon>
        <taxon>Cardiocondyla</taxon>
    </lineage>
</organism>
<keyword evidence="1" id="KW-0472">Membrane</keyword>
<protein>
    <recommendedName>
        <fullName evidence="4">Secreted protein</fullName>
    </recommendedName>
</protein>
<proteinExistence type="predicted"/>
<comment type="caution">
    <text evidence="2">The sequence shown here is derived from an EMBL/GenBank/DDBJ whole genome shotgun (WGS) entry which is preliminary data.</text>
</comment>
<evidence type="ECO:0000313" key="3">
    <source>
        <dbReference type="Proteomes" id="UP001430953"/>
    </source>
</evidence>
<gene>
    <name evidence="2" type="ORF">PUN28_005555</name>
</gene>
<sequence>MHFCLIRLLKFFLSLKRNFYLALFFLLNFRRVIVLYLFMHYNAHKFMYENSLSRTIYRFCYLVPQSFFFFFFFHNIQRNQSLWFPTSHIIGRGCDLETSVVLFLHSYHFEIAAGENTRARDVIS</sequence>
<dbReference type="EMBL" id="JADYXP020000004">
    <property type="protein sequence ID" value="KAL0127337.1"/>
    <property type="molecule type" value="Genomic_DNA"/>
</dbReference>
<evidence type="ECO:0000256" key="1">
    <source>
        <dbReference type="SAM" id="Phobius"/>
    </source>
</evidence>
<accession>A0AAW2GJC0</accession>